<evidence type="ECO:0000313" key="2">
    <source>
        <dbReference type="EMBL" id="EWZ38815.1"/>
    </source>
</evidence>
<gene>
    <name evidence="2" type="ORF">FOZG_10350</name>
</gene>
<protein>
    <submittedName>
        <fullName evidence="2">Uncharacterized protein</fullName>
    </submittedName>
</protein>
<proteinExistence type="predicted"/>
<evidence type="ECO:0000256" key="1">
    <source>
        <dbReference type="SAM" id="MobiDB-lite"/>
    </source>
</evidence>
<reference evidence="2" key="2">
    <citation type="submission" date="2012-06" db="EMBL/GenBank/DDBJ databases">
        <title>Annotation of the Genome Sequence of Fusarium oxysporum Fo47.</title>
        <authorList>
            <consortium name="The Broad Institute Genomics Platform"/>
            <person name="Ma L.-J."/>
            <person name="Corby-Kistler H."/>
            <person name="Broz K."/>
            <person name="Gale L.R."/>
            <person name="Jonkers W."/>
            <person name="O'Donnell K."/>
            <person name="Ploetz R."/>
            <person name="Steinberg C."/>
            <person name="Schwartz D.C."/>
            <person name="VanEtten H."/>
            <person name="Zhou S."/>
            <person name="Young S.K."/>
            <person name="Zeng Q."/>
            <person name="Gargeya S."/>
            <person name="Fitzgerald M."/>
            <person name="Abouelleil A."/>
            <person name="Alvarado L."/>
            <person name="Chapman S.B."/>
            <person name="Gainer-Dewar J."/>
            <person name="Goldberg J."/>
            <person name="Griggs A."/>
            <person name="Gujja S."/>
            <person name="Hansen M."/>
            <person name="Howarth C."/>
            <person name="Imamovic A."/>
            <person name="Ireland A."/>
            <person name="Larimer J."/>
            <person name="McCowan C."/>
            <person name="Murphy C."/>
            <person name="Pearson M."/>
            <person name="Poon T.W."/>
            <person name="Priest M."/>
            <person name="Roberts A."/>
            <person name="Saif S."/>
            <person name="Shea T."/>
            <person name="Sykes S."/>
            <person name="Wortman J."/>
            <person name="Nusbaum C."/>
            <person name="Birren B."/>
        </authorList>
    </citation>
    <scope>NUCLEOTIDE SEQUENCE</scope>
    <source>
        <strain evidence="2">Fo47</strain>
    </source>
</reference>
<dbReference type="EMBL" id="JH717901">
    <property type="protein sequence ID" value="EWZ38815.1"/>
    <property type="molecule type" value="Genomic_DNA"/>
</dbReference>
<reference evidence="2" key="1">
    <citation type="submission" date="2011-06" db="EMBL/GenBank/DDBJ databases">
        <title>The Genome Sequence of Fusarium oxysporum Fo47.</title>
        <authorList>
            <consortium name="The Broad Institute Genome Sequencing Platform"/>
            <person name="Ma L.-J."/>
            <person name="Gale L.R."/>
            <person name="Schwartz D.C."/>
            <person name="Zhou S."/>
            <person name="Corby-Kistler H."/>
            <person name="Young S.K."/>
            <person name="Zeng Q."/>
            <person name="Gargeya S."/>
            <person name="Fitzgerald M."/>
            <person name="Haas B."/>
            <person name="Abouelleil A."/>
            <person name="Alvarado L."/>
            <person name="Arachchi H.M."/>
            <person name="Berlin A."/>
            <person name="Brown A."/>
            <person name="Chapman S.B."/>
            <person name="Chen Z."/>
            <person name="Dunbar C."/>
            <person name="Freedman E."/>
            <person name="Gearin G."/>
            <person name="Gellesch M."/>
            <person name="Goldberg J."/>
            <person name="Griggs A."/>
            <person name="Gujja S."/>
            <person name="Heiman D."/>
            <person name="Howarth C."/>
            <person name="Larson L."/>
            <person name="Lui A."/>
            <person name="MacDonald P.J.P."/>
            <person name="Mehta T."/>
            <person name="Montmayeur A."/>
            <person name="Murphy C."/>
            <person name="Neiman D."/>
            <person name="Pearson M."/>
            <person name="Priest M."/>
            <person name="Roberts A."/>
            <person name="Saif S."/>
            <person name="Shea T."/>
            <person name="Shenoy N."/>
            <person name="Sisk P."/>
            <person name="Stolte C."/>
            <person name="Sykes S."/>
            <person name="Wortman J."/>
            <person name="Nusbaum C."/>
            <person name="Birren B."/>
        </authorList>
    </citation>
    <scope>NUCLEOTIDE SEQUENCE [LARGE SCALE GENOMIC DNA]</scope>
    <source>
        <strain evidence="2">Fo47</strain>
    </source>
</reference>
<dbReference type="InterPro" id="IPR027796">
    <property type="entry name" value="OTT_1508_deam-like"/>
</dbReference>
<accession>W9KA35</accession>
<feature type="region of interest" description="Disordered" evidence="1">
    <location>
        <begin position="37"/>
        <end position="64"/>
    </location>
</feature>
<dbReference type="Proteomes" id="UP000030766">
    <property type="component" value="Unassembled WGS sequence"/>
</dbReference>
<dbReference type="VEuPathDB" id="FungiDB:FOZG_10350"/>
<sequence length="882" mass="100622">MEDLPQQNCQKYDHHVARVVWAAYILSYLTKARSHIGLPNHDPAEEEDRLERGNAGAGTERATVLGGSRESIRSKFLDCIAQLLSPSKGWHNVTATALREHEDFVEIDVARNDSFGMARCDVQGHYLSEPAAFDVDYRRKLEDYLRSSVPEDDFEGPTISASRFEFVAIEYTGRRIDHWTDQVRRMLGYASRRHNWDIQQWSKHQLAINVWTSLTKLLHQNNIETAQFRQEIVQRAHECIISAEVYELLQMTFEAKVGSKIWNALKFLARPIMDCRMLRCIAGKHTQFRDVRIHLVPLKQMVALRPEYQIDICSAWAQLTPISPQASEMRMIAQFTQQFKRNCASSHAMHAEMQLFMHHGDNVALCPSLNYFGCSKKACLLCEAFLRSLPNPIATRGRHGVCYPAWGAPYPRVAGAEVALKQVENMLVCQIKTHFENLVLGTRKHLAIPTAQSTIVSDFSTLSIQSQLQREQMVESVTEAERARRSERLILEGSAAVMSRTDRQLTKFEPKCQRADWLSHKLLCKQFSVQPLRPSKAHKRAILFPADQSKPRMIWVHCELKSDEEHGDGAPYEMVDLYPHLGADKPNTGTLRIEYNPIRDRNFGCGMVYWAPRREGYSITLYFREAFLMDGSSVNRSILTSVGTSGVVHHQICGPVVAMQETPLELHRDITLSDMRHIIDYLISYGTTETREWANHSKTNLGTSILGVKICCYGEIKLHNSETYIAVEVPKGHPTRLMYRQGKVSPISKILGMPLILRKFDDIDVWIDPLGWDKNTMTADSNQDATFLMLETDLEKPDWGWAPPYWNAQLGNVLAVRADDQNLDVEDLRMMCSFARRKLGLMFEDALGGGHKLRTKQEVLDFITWDNMVEFSNRQALGQAGS</sequence>
<dbReference type="Pfam" id="PF14441">
    <property type="entry name" value="OTT_1508_deam"/>
    <property type="match status" value="1"/>
</dbReference>
<organism evidence="2">
    <name type="scientific">Fusarium oxysporum Fo47</name>
    <dbReference type="NCBI Taxonomy" id="660027"/>
    <lineage>
        <taxon>Eukaryota</taxon>
        <taxon>Fungi</taxon>
        <taxon>Dikarya</taxon>
        <taxon>Ascomycota</taxon>
        <taxon>Pezizomycotina</taxon>
        <taxon>Sordariomycetes</taxon>
        <taxon>Hypocreomycetidae</taxon>
        <taxon>Hypocreales</taxon>
        <taxon>Nectriaceae</taxon>
        <taxon>Fusarium</taxon>
        <taxon>Fusarium oxysporum species complex</taxon>
    </lineage>
</organism>
<name>W9KA35_FUSOX</name>
<dbReference type="HOGENOM" id="CLU_015733_0_0_1"/>
<dbReference type="AlphaFoldDB" id="W9KA35"/>